<evidence type="ECO:0000313" key="3">
    <source>
        <dbReference type="EMBL" id="KAJ7634769.1"/>
    </source>
</evidence>
<feature type="region of interest" description="Disordered" evidence="1">
    <location>
        <begin position="1"/>
        <end position="22"/>
    </location>
</feature>
<evidence type="ECO:0000256" key="2">
    <source>
        <dbReference type="SAM" id="Phobius"/>
    </source>
</evidence>
<proteinExistence type="predicted"/>
<reference evidence="3" key="1">
    <citation type="submission" date="2023-03" db="EMBL/GenBank/DDBJ databases">
        <title>Massive genome expansion in bonnet fungi (Mycena s.s.) driven by repeated elements and novel gene families across ecological guilds.</title>
        <authorList>
            <consortium name="Lawrence Berkeley National Laboratory"/>
            <person name="Harder C.B."/>
            <person name="Miyauchi S."/>
            <person name="Viragh M."/>
            <person name="Kuo A."/>
            <person name="Thoen E."/>
            <person name="Andreopoulos B."/>
            <person name="Lu D."/>
            <person name="Skrede I."/>
            <person name="Drula E."/>
            <person name="Henrissat B."/>
            <person name="Morin E."/>
            <person name="Kohler A."/>
            <person name="Barry K."/>
            <person name="LaButti K."/>
            <person name="Morin E."/>
            <person name="Salamov A."/>
            <person name="Lipzen A."/>
            <person name="Mereny Z."/>
            <person name="Hegedus B."/>
            <person name="Baldrian P."/>
            <person name="Stursova M."/>
            <person name="Weitz H."/>
            <person name="Taylor A."/>
            <person name="Grigoriev I.V."/>
            <person name="Nagy L.G."/>
            <person name="Martin F."/>
            <person name="Kauserud H."/>
        </authorList>
    </citation>
    <scope>NUCLEOTIDE SEQUENCE</scope>
    <source>
        <strain evidence="3">9284</strain>
    </source>
</reference>
<dbReference type="AlphaFoldDB" id="A0AAD7BZ56"/>
<dbReference type="EMBL" id="JARKIF010000007">
    <property type="protein sequence ID" value="KAJ7634769.1"/>
    <property type="molecule type" value="Genomic_DNA"/>
</dbReference>
<organism evidence="3 4">
    <name type="scientific">Roridomyces roridus</name>
    <dbReference type="NCBI Taxonomy" id="1738132"/>
    <lineage>
        <taxon>Eukaryota</taxon>
        <taxon>Fungi</taxon>
        <taxon>Dikarya</taxon>
        <taxon>Basidiomycota</taxon>
        <taxon>Agaricomycotina</taxon>
        <taxon>Agaricomycetes</taxon>
        <taxon>Agaricomycetidae</taxon>
        <taxon>Agaricales</taxon>
        <taxon>Marasmiineae</taxon>
        <taxon>Mycenaceae</taxon>
        <taxon>Roridomyces</taxon>
    </lineage>
</organism>
<keyword evidence="2" id="KW-0472">Membrane</keyword>
<accession>A0AAD7BZ56</accession>
<keyword evidence="4" id="KW-1185">Reference proteome</keyword>
<keyword evidence="2" id="KW-1133">Transmembrane helix</keyword>
<comment type="caution">
    <text evidence="3">The sequence shown here is derived from an EMBL/GenBank/DDBJ whole genome shotgun (WGS) entry which is preliminary data.</text>
</comment>
<name>A0AAD7BZ56_9AGAR</name>
<evidence type="ECO:0000313" key="4">
    <source>
        <dbReference type="Proteomes" id="UP001221142"/>
    </source>
</evidence>
<keyword evidence="2" id="KW-0812">Transmembrane</keyword>
<protein>
    <submittedName>
        <fullName evidence="3">Uncharacterized protein</fullName>
    </submittedName>
</protein>
<feature type="transmembrane region" description="Helical" evidence="2">
    <location>
        <begin position="396"/>
        <end position="417"/>
    </location>
</feature>
<dbReference type="Proteomes" id="UP001221142">
    <property type="component" value="Unassembled WGS sequence"/>
</dbReference>
<feature type="transmembrane region" description="Helical" evidence="2">
    <location>
        <begin position="423"/>
        <end position="446"/>
    </location>
</feature>
<evidence type="ECO:0000256" key="1">
    <source>
        <dbReference type="SAM" id="MobiDB-lite"/>
    </source>
</evidence>
<gene>
    <name evidence="3" type="ORF">FB45DRAFT_474018</name>
</gene>
<sequence>MSDSYETKSTGTLRATTSNNTGRYERTGLAELDNVHIPAACFIRSRPESANLPQHWSSQVHPEGQIYFCRQGAPRVVTEAYLHRPETLGKVTRWVQKIEEMLADQHFRMTEQVELFIKIEEDDCAYYFVDHVTHTEFWLEELNTYDLGLPPVVSLQQFSIISEELYWSHVEHFPMHFGGVSTESLDSLLCVLTHAICDQMTSKVSTFPYSKQECEGFVSLLKNSRGHATDGNITCVVGRIWSLVFRNRYLTQYGQENSRLSRDQSVLYAPETKHQWVSTLANRVSFNISERYLAQLDDVFVDHLVYSEQWKNLIAGCLKDWRASLHGAFFGLMLHVFLLSLQSCPTLAVTSALLFGASLLGSTLLMHRYGPLEGISATQAMEYLESIQSPTFKFRFVALMFALPDALRLWGMLVFFANGICMTHAYLGTAFAAGISIAALLVIFMFQWTTSERFNNALANLRSFRSQDDTYTSLV</sequence>